<evidence type="ECO:0000256" key="9">
    <source>
        <dbReference type="PROSITE-ProRule" id="PRU01373"/>
    </source>
</evidence>
<sequence length="164" mass="18032">MIHYVKKGETLTQISRDYRKPLMEIIKANPTINPNIIVPGQPIIIPGFPSTASIPYSIDISLNNRKLTLIKNGVKQKEYPIAVGRMLQGTPTGSFIIINKAPNPGGPFGTFWMSLSKEHYGIHGTNNPSSIGKAVSKGCIRMYNRDVEELASIIPIGTPVLIHR</sequence>
<dbReference type="InterPro" id="IPR038063">
    <property type="entry name" value="Transpep_catalytic_dom"/>
</dbReference>
<dbReference type="Proteomes" id="UP000198897">
    <property type="component" value="Unassembled WGS sequence"/>
</dbReference>
<evidence type="ECO:0000259" key="11">
    <source>
        <dbReference type="PROSITE" id="PS52029"/>
    </source>
</evidence>
<feature type="active site" description="Proton donor/acceptor" evidence="9">
    <location>
        <position position="123"/>
    </location>
</feature>
<evidence type="ECO:0000256" key="2">
    <source>
        <dbReference type="ARBA" id="ARBA00005992"/>
    </source>
</evidence>
<feature type="active site" description="Nucleophile" evidence="9">
    <location>
        <position position="139"/>
    </location>
</feature>
<feature type="domain" description="LysM" evidence="10">
    <location>
        <begin position="1"/>
        <end position="45"/>
    </location>
</feature>
<dbReference type="Pfam" id="PF01476">
    <property type="entry name" value="LysM"/>
    <property type="match status" value="1"/>
</dbReference>
<evidence type="ECO:0000313" key="12">
    <source>
        <dbReference type="EMBL" id="SFF55291.1"/>
    </source>
</evidence>
<dbReference type="GO" id="GO:0008360">
    <property type="term" value="P:regulation of cell shape"/>
    <property type="evidence" value="ECO:0007669"/>
    <property type="project" value="UniProtKB-UniRule"/>
</dbReference>
<accession>A0A1I2JRF0</accession>
<keyword evidence="7 9" id="KW-0573">Peptidoglycan synthesis</keyword>
<dbReference type="InterPro" id="IPR005490">
    <property type="entry name" value="LD_TPept_cat_dom"/>
</dbReference>
<evidence type="ECO:0000259" key="10">
    <source>
        <dbReference type="PROSITE" id="PS51782"/>
    </source>
</evidence>
<dbReference type="SMART" id="SM00257">
    <property type="entry name" value="LysM"/>
    <property type="match status" value="1"/>
</dbReference>
<evidence type="ECO:0000256" key="5">
    <source>
        <dbReference type="ARBA" id="ARBA00022801"/>
    </source>
</evidence>
<dbReference type="PANTHER" id="PTHR30582">
    <property type="entry name" value="L,D-TRANSPEPTIDASE"/>
    <property type="match status" value="1"/>
</dbReference>
<dbReference type="PROSITE" id="PS51782">
    <property type="entry name" value="LYSM"/>
    <property type="match status" value="1"/>
</dbReference>
<dbReference type="Pfam" id="PF03734">
    <property type="entry name" value="YkuD"/>
    <property type="match status" value="1"/>
</dbReference>
<dbReference type="SUPFAM" id="SSF141523">
    <property type="entry name" value="L,D-transpeptidase catalytic domain-like"/>
    <property type="match status" value="1"/>
</dbReference>
<comment type="similarity">
    <text evidence="2">Belongs to the YkuD family.</text>
</comment>
<evidence type="ECO:0000256" key="8">
    <source>
        <dbReference type="ARBA" id="ARBA00023316"/>
    </source>
</evidence>
<dbReference type="EMBL" id="FOOG01000001">
    <property type="protein sequence ID" value="SFF55291.1"/>
    <property type="molecule type" value="Genomic_DNA"/>
</dbReference>
<comment type="pathway">
    <text evidence="1 9">Cell wall biogenesis; peptidoglycan biosynthesis.</text>
</comment>
<evidence type="ECO:0000313" key="13">
    <source>
        <dbReference type="Proteomes" id="UP000198897"/>
    </source>
</evidence>
<keyword evidence="6 9" id="KW-0133">Cell shape</keyword>
<dbReference type="UniPathway" id="UPA00219"/>
<evidence type="ECO:0000256" key="4">
    <source>
        <dbReference type="ARBA" id="ARBA00022679"/>
    </source>
</evidence>
<protein>
    <submittedName>
        <fullName evidence="12">LysM domain-containing protein</fullName>
    </submittedName>
</protein>
<evidence type="ECO:0000256" key="3">
    <source>
        <dbReference type="ARBA" id="ARBA00022676"/>
    </source>
</evidence>
<dbReference type="GO" id="GO:0005576">
    <property type="term" value="C:extracellular region"/>
    <property type="evidence" value="ECO:0007669"/>
    <property type="project" value="TreeGrafter"/>
</dbReference>
<evidence type="ECO:0000256" key="1">
    <source>
        <dbReference type="ARBA" id="ARBA00004752"/>
    </source>
</evidence>
<dbReference type="CDD" id="cd00118">
    <property type="entry name" value="LysM"/>
    <property type="match status" value="1"/>
</dbReference>
<dbReference type="RefSeq" id="WP_089749366.1">
    <property type="nucleotide sequence ID" value="NZ_FOOG01000001.1"/>
</dbReference>
<keyword evidence="5" id="KW-0378">Hydrolase</keyword>
<feature type="domain" description="L,D-TPase catalytic" evidence="11">
    <location>
        <begin position="56"/>
        <end position="163"/>
    </location>
</feature>
<dbReference type="CDD" id="cd16913">
    <property type="entry name" value="YkuD_like"/>
    <property type="match status" value="1"/>
</dbReference>
<dbReference type="InterPro" id="IPR036779">
    <property type="entry name" value="LysM_dom_sf"/>
</dbReference>
<reference evidence="13" key="1">
    <citation type="submission" date="2016-10" db="EMBL/GenBank/DDBJ databases">
        <authorList>
            <person name="Varghese N."/>
            <person name="Submissions S."/>
        </authorList>
    </citation>
    <scope>NUCLEOTIDE SEQUENCE [LARGE SCALE GENOMIC DNA]</scope>
    <source>
        <strain evidence="13">FP5</strain>
    </source>
</reference>
<dbReference type="Gene3D" id="2.40.440.10">
    <property type="entry name" value="L,D-transpeptidase catalytic domain-like"/>
    <property type="match status" value="1"/>
</dbReference>
<dbReference type="Gene3D" id="3.10.350.10">
    <property type="entry name" value="LysM domain"/>
    <property type="match status" value="1"/>
</dbReference>
<keyword evidence="8 9" id="KW-0961">Cell wall biogenesis/degradation</keyword>
<keyword evidence="3" id="KW-0328">Glycosyltransferase</keyword>
<dbReference type="AlphaFoldDB" id="A0A1I2JRF0"/>
<organism evidence="12 13">
    <name type="scientific">Halobacillus alkaliphilus</name>
    <dbReference type="NCBI Taxonomy" id="396056"/>
    <lineage>
        <taxon>Bacteria</taxon>
        <taxon>Bacillati</taxon>
        <taxon>Bacillota</taxon>
        <taxon>Bacilli</taxon>
        <taxon>Bacillales</taxon>
        <taxon>Bacillaceae</taxon>
        <taxon>Halobacillus</taxon>
    </lineage>
</organism>
<dbReference type="PANTHER" id="PTHR30582:SF24">
    <property type="entry name" value="L,D-TRANSPEPTIDASE ERFK_SRFK-RELATED"/>
    <property type="match status" value="1"/>
</dbReference>
<dbReference type="GO" id="GO:0018104">
    <property type="term" value="P:peptidoglycan-protein cross-linking"/>
    <property type="evidence" value="ECO:0007669"/>
    <property type="project" value="TreeGrafter"/>
</dbReference>
<dbReference type="InterPro" id="IPR050979">
    <property type="entry name" value="LD-transpeptidase"/>
</dbReference>
<evidence type="ECO:0000256" key="6">
    <source>
        <dbReference type="ARBA" id="ARBA00022960"/>
    </source>
</evidence>
<dbReference type="GO" id="GO:0071972">
    <property type="term" value="F:peptidoglycan L,D-transpeptidase activity"/>
    <property type="evidence" value="ECO:0007669"/>
    <property type="project" value="TreeGrafter"/>
</dbReference>
<evidence type="ECO:0000256" key="7">
    <source>
        <dbReference type="ARBA" id="ARBA00022984"/>
    </source>
</evidence>
<dbReference type="InterPro" id="IPR018392">
    <property type="entry name" value="LysM"/>
</dbReference>
<dbReference type="SUPFAM" id="SSF54106">
    <property type="entry name" value="LysM domain"/>
    <property type="match status" value="1"/>
</dbReference>
<gene>
    <name evidence="12" type="ORF">SAMN05216353_101277</name>
</gene>
<keyword evidence="13" id="KW-1185">Reference proteome</keyword>
<name>A0A1I2JRF0_9BACI</name>
<dbReference type="PROSITE" id="PS52029">
    <property type="entry name" value="LD_TPASE"/>
    <property type="match status" value="1"/>
</dbReference>
<proteinExistence type="inferred from homology"/>
<dbReference type="OrthoDB" id="9787225at2"/>
<dbReference type="GO" id="GO:0016757">
    <property type="term" value="F:glycosyltransferase activity"/>
    <property type="evidence" value="ECO:0007669"/>
    <property type="project" value="UniProtKB-KW"/>
</dbReference>
<keyword evidence="4" id="KW-0808">Transferase</keyword>
<dbReference type="GO" id="GO:0071555">
    <property type="term" value="P:cell wall organization"/>
    <property type="evidence" value="ECO:0007669"/>
    <property type="project" value="UniProtKB-UniRule"/>
</dbReference>